<dbReference type="InterPro" id="IPR010310">
    <property type="entry name" value="T7SS_ESAT-6-like"/>
</dbReference>
<protein>
    <recommendedName>
        <fullName evidence="4">WXG100 family type VII secretion target</fullName>
    </recommendedName>
</protein>
<comment type="caution">
    <text evidence="2">The sequence shown here is derived from an EMBL/GenBank/DDBJ whole genome shotgun (WGS) entry which is preliminary data.</text>
</comment>
<evidence type="ECO:0008006" key="4">
    <source>
        <dbReference type="Google" id="ProtNLM"/>
    </source>
</evidence>
<dbReference type="InterPro" id="IPR036689">
    <property type="entry name" value="ESAT-6-like_sf"/>
</dbReference>
<gene>
    <name evidence="2" type="ORF">GCM10025876_23810</name>
</gene>
<evidence type="ECO:0000256" key="1">
    <source>
        <dbReference type="SAM" id="MobiDB-lite"/>
    </source>
</evidence>
<dbReference type="EMBL" id="BSUN01000001">
    <property type="protein sequence ID" value="GMA36177.1"/>
    <property type="molecule type" value="Genomic_DNA"/>
</dbReference>
<dbReference type="SUPFAM" id="SSF140453">
    <property type="entry name" value="EsxAB dimer-like"/>
    <property type="match status" value="1"/>
</dbReference>
<evidence type="ECO:0000313" key="2">
    <source>
        <dbReference type="EMBL" id="GMA36177.1"/>
    </source>
</evidence>
<proteinExistence type="predicted"/>
<organism evidence="2 3">
    <name type="scientific">Demequina litorisediminis</name>
    <dbReference type="NCBI Taxonomy" id="1849022"/>
    <lineage>
        <taxon>Bacteria</taxon>
        <taxon>Bacillati</taxon>
        <taxon>Actinomycetota</taxon>
        <taxon>Actinomycetes</taxon>
        <taxon>Micrococcales</taxon>
        <taxon>Demequinaceae</taxon>
        <taxon>Demequina</taxon>
    </lineage>
</organism>
<keyword evidence="3" id="KW-1185">Reference proteome</keyword>
<dbReference type="Pfam" id="PF06013">
    <property type="entry name" value="WXG100"/>
    <property type="match status" value="1"/>
</dbReference>
<feature type="region of interest" description="Disordered" evidence="1">
    <location>
        <begin position="100"/>
        <end position="124"/>
    </location>
</feature>
<accession>A0ABQ6IE80</accession>
<feature type="compositionally biased region" description="Basic residues" evidence="1">
    <location>
        <begin position="112"/>
        <end position="124"/>
    </location>
</feature>
<dbReference type="Gene3D" id="1.10.287.1060">
    <property type="entry name" value="ESAT-6-like"/>
    <property type="match status" value="1"/>
</dbReference>
<dbReference type="RefSeq" id="WP_284328430.1">
    <property type="nucleotide sequence ID" value="NZ_BSUN01000001.1"/>
</dbReference>
<evidence type="ECO:0000313" key="3">
    <source>
        <dbReference type="Proteomes" id="UP001157125"/>
    </source>
</evidence>
<reference evidence="3" key="1">
    <citation type="journal article" date="2019" name="Int. J. Syst. Evol. Microbiol.">
        <title>The Global Catalogue of Microorganisms (GCM) 10K type strain sequencing project: providing services to taxonomists for standard genome sequencing and annotation.</title>
        <authorList>
            <consortium name="The Broad Institute Genomics Platform"/>
            <consortium name="The Broad Institute Genome Sequencing Center for Infectious Disease"/>
            <person name="Wu L."/>
            <person name="Ma J."/>
        </authorList>
    </citation>
    <scope>NUCLEOTIDE SEQUENCE [LARGE SCALE GENOMIC DNA]</scope>
    <source>
        <strain evidence="3">NBRC 112299</strain>
    </source>
</reference>
<dbReference type="Proteomes" id="UP001157125">
    <property type="component" value="Unassembled WGS sequence"/>
</dbReference>
<sequence>MDGEISIQTAHLGLLGASLRDAATAIADEITDLDSAAATMVAGWEGEAADAFTARYRTMRQDLAAERLQLLSCATLAEGIGTLYEAADVEPCAALWRRRLGKPTPKRQASARPRRIGRTRIGRT</sequence>
<name>A0ABQ6IE80_9MICO</name>